<organism evidence="2 3">
    <name type="scientific">Kroppenstedtia sanguinis</name>
    <dbReference type="NCBI Taxonomy" id="1380684"/>
    <lineage>
        <taxon>Bacteria</taxon>
        <taxon>Bacillati</taxon>
        <taxon>Bacillota</taxon>
        <taxon>Bacilli</taxon>
        <taxon>Bacillales</taxon>
        <taxon>Thermoactinomycetaceae</taxon>
        <taxon>Kroppenstedtia</taxon>
    </lineage>
</organism>
<keyword evidence="1" id="KW-1133">Transmembrane helix</keyword>
<protein>
    <recommendedName>
        <fullName evidence="4">PrgI family protein</fullName>
    </recommendedName>
</protein>
<dbReference type="RefSeq" id="WP_380164787.1">
    <property type="nucleotide sequence ID" value="NZ_JBHTNU010000007.1"/>
</dbReference>
<proteinExistence type="predicted"/>
<comment type="caution">
    <text evidence="2">The sequence shown here is derived from an EMBL/GenBank/DDBJ whole genome shotgun (WGS) entry which is preliminary data.</text>
</comment>
<evidence type="ECO:0000313" key="3">
    <source>
        <dbReference type="Proteomes" id="UP001597282"/>
    </source>
</evidence>
<evidence type="ECO:0000313" key="2">
    <source>
        <dbReference type="EMBL" id="MFD1427091.1"/>
    </source>
</evidence>
<evidence type="ECO:0008006" key="4">
    <source>
        <dbReference type="Google" id="ProtNLM"/>
    </source>
</evidence>
<reference evidence="3" key="1">
    <citation type="journal article" date="2019" name="Int. J. Syst. Evol. Microbiol.">
        <title>The Global Catalogue of Microorganisms (GCM) 10K type strain sequencing project: providing services to taxonomists for standard genome sequencing and annotation.</title>
        <authorList>
            <consortium name="The Broad Institute Genomics Platform"/>
            <consortium name="The Broad Institute Genome Sequencing Center for Infectious Disease"/>
            <person name="Wu L."/>
            <person name="Ma J."/>
        </authorList>
    </citation>
    <scope>NUCLEOTIDE SEQUENCE [LARGE SCALE GENOMIC DNA]</scope>
    <source>
        <strain evidence="3">S1</strain>
    </source>
</reference>
<dbReference type="EMBL" id="JBHTNU010000007">
    <property type="protein sequence ID" value="MFD1427091.1"/>
    <property type="molecule type" value="Genomic_DNA"/>
</dbReference>
<name>A0ABW4CAX8_9BACL</name>
<feature type="transmembrane region" description="Helical" evidence="1">
    <location>
        <begin position="26"/>
        <end position="43"/>
    </location>
</feature>
<keyword evidence="1" id="KW-0472">Membrane</keyword>
<evidence type="ECO:0000256" key="1">
    <source>
        <dbReference type="SAM" id="Phobius"/>
    </source>
</evidence>
<gene>
    <name evidence="2" type="ORF">ACFQ4Y_09155</name>
</gene>
<sequence length="146" mass="16891">MDEEAIRDESTRFTVLLYRKSQGLRLGEVGVFLVGLLAMLPFFELRSAPFVIALLLWAMIVMAGLPALYRAIFQPRYILYSDRLVMQMKGKWKEVSLSQVKPSYNLPYLYEIHGKETPILVSDPFLETLNVQLKLYRSRNKSDGKE</sequence>
<dbReference type="Proteomes" id="UP001597282">
    <property type="component" value="Unassembled WGS sequence"/>
</dbReference>
<feature type="transmembrane region" description="Helical" evidence="1">
    <location>
        <begin position="49"/>
        <end position="69"/>
    </location>
</feature>
<keyword evidence="3" id="KW-1185">Reference proteome</keyword>
<keyword evidence="1" id="KW-0812">Transmembrane</keyword>
<accession>A0ABW4CAX8</accession>